<keyword evidence="3" id="KW-1185">Reference proteome</keyword>
<accession>A0A6A6SKE8</accession>
<keyword evidence="1" id="KW-1133">Transmembrane helix</keyword>
<keyword evidence="1" id="KW-0472">Membrane</keyword>
<dbReference type="EMBL" id="MU004696">
    <property type="protein sequence ID" value="KAF2647083.1"/>
    <property type="molecule type" value="Genomic_DNA"/>
</dbReference>
<keyword evidence="1" id="KW-0812">Transmembrane</keyword>
<evidence type="ECO:0000313" key="3">
    <source>
        <dbReference type="Proteomes" id="UP000799324"/>
    </source>
</evidence>
<sequence length="195" mass="21195">MLPIPAAAVITPAVLGGLLVLLNMFFPWNVRHVTIDHWRGLLATIAIGYLIRCLRKIERALKITLYACCTASGLFGAVAFGICGVAVCGISNDWLLLGYTIIAISGNAGDFLVQLVDLSGSSLSGTLKGVADTFSADKEDPDVLSTIPPIVQEIEPKCLSADKPEALSEYLQLRWFTHIRMDHFLGNTNKRIIRL</sequence>
<dbReference type="AlphaFoldDB" id="A0A6A6SKE8"/>
<protein>
    <submittedName>
        <fullName evidence="2">Uncharacterized protein</fullName>
    </submittedName>
</protein>
<evidence type="ECO:0000313" key="2">
    <source>
        <dbReference type="EMBL" id="KAF2647083.1"/>
    </source>
</evidence>
<dbReference type="Proteomes" id="UP000799324">
    <property type="component" value="Unassembled WGS sequence"/>
</dbReference>
<gene>
    <name evidence="2" type="ORF">K491DRAFT_699850</name>
</gene>
<name>A0A6A6SKE8_9PLEO</name>
<feature type="transmembrane region" description="Helical" evidence="1">
    <location>
        <begin position="7"/>
        <end position="26"/>
    </location>
</feature>
<proteinExistence type="predicted"/>
<reference evidence="2" key="1">
    <citation type="journal article" date="2020" name="Stud. Mycol.">
        <title>101 Dothideomycetes genomes: a test case for predicting lifestyles and emergence of pathogens.</title>
        <authorList>
            <person name="Haridas S."/>
            <person name="Albert R."/>
            <person name="Binder M."/>
            <person name="Bloem J."/>
            <person name="Labutti K."/>
            <person name="Salamov A."/>
            <person name="Andreopoulos B."/>
            <person name="Baker S."/>
            <person name="Barry K."/>
            <person name="Bills G."/>
            <person name="Bluhm B."/>
            <person name="Cannon C."/>
            <person name="Castanera R."/>
            <person name="Culley D."/>
            <person name="Daum C."/>
            <person name="Ezra D."/>
            <person name="Gonzalez J."/>
            <person name="Henrissat B."/>
            <person name="Kuo A."/>
            <person name="Liang C."/>
            <person name="Lipzen A."/>
            <person name="Lutzoni F."/>
            <person name="Magnuson J."/>
            <person name="Mondo S."/>
            <person name="Nolan M."/>
            <person name="Ohm R."/>
            <person name="Pangilinan J."/>
            <person name="Park H.-J."/>
            <person name="Ramirez L."/>
            <person name="Alfaro M."/>
            <person name="Sun H."/>
            <person name="Tritt A."/>
            <person name="Yoshinaga Y."/>
            <person name="Zwiers L.-H."/>
            <person name="Turgeon B."/>
            <person name="Goodwin S."/>
            <person name="Spatafora J."/>
            <person name="Crous P."/>
            <person name="Grigoriev I."/>
        </authorList>
    </citation>
    <scope>NUCLEOTIDE SEQUENCE</scope>
    <source>
        <strain evidence="2">CBS 122681</strain>
    </source>
</reference>
<evidence type="ECO:0000256" key="1">
    <source>
        <dbReference type="SAM" id="Phobius"/>
    </source>
</evidence>
<organism evidence="2 3">
    <name type="scientific">Lophiostoma macrostomum CBS 122681</name>
    <dbReference type="NCBI Taxonomy" id="1314788"/>
    <lineage>
        <taxon>Eukaryota</taxon>
        <taxon>Fungi</taxon>
        <taxon>Dikarya</taxon>
        <taxon>Ascomycota</taxon>
        <taxon>Pezizomycotina</taxon>
        <taxon>Dothideomycetes</taxon>
        <taxon>Pleosporomycetidae</taxon>
        <taxon>Pleosporales</taxon>
        <taxon>Lophiostomataceae</taxon>
        <taxon>Lophiostoma</taxon>
    </lineage>
</organism>
<feature type="transmembrane region" description="Helical" evidence="1">
    <location>
        <begin position="66"/>
        <end position="88"/>
    </location>
</feature>